<dbReference type="EMBL" id="BQNB010015130">
    <property type="protein sequence ID" value="GJT36359.1"/>
    <property type="molecule type" value="Genomic_DNA"/>
</dbReference>
<protein>
    <submittedName>
        <fullName evidence="1">Uncharacterized protein</fullName>
    </submittedName>
</protein>
<keyword evidence="2" id="KW-1185">Reference proteome</keyword>
<proteinExistence type="predicted"/>
<sequence length="150" mass="17112">MERFHEYLLSTSTPVVLPALHIPARGSHASYSTILQSTQPLQQTILVHRCTRGPFSSSILKAEAVEFVRKKQALAEKLAKERMERPMTQMDNTFHQVVSDETHTDEAPILWSISCWEILHMVDRQDLLKLYGMVVTYYENHLVAGAGFDV</sequence>
<reference evidence="1" key="1">
    <citation type="journal article" date="2022" name="Int. J. Mol. Sci.">
        <title>Draft Genome of Tanacetum Coccineum: Genomic Comparison of Closely Related Tanacetum-Family Plants.</title>
        <authorList>
            <person name="Yamashiro T."/>
            <person name="Shiraishi A."/>
            <person name="Nakayama K."/>
            <person name="Satake H."/>
        </authorList>
    </citation>
    <scope>NUCLEOTIDE SEQUENCE</scope>
</reference>
<name>A0ABQ5DH23_9ASTR</name>
<evidence type="ECO:0000313" key="1">
    <source>
        <dbReference type="EMBL" id="GJT36359.1"/>
    </source>
</evidence>
<dbReference type="Proteomes" id="UP001151760">
    <property type="component" value="Unassembled WGS sequence"/>
</dbReference>
<accession>A0ABQ5DH23</accession>
<gene>
    <name evidence="1" type="ORF">Tco_0926778</name>
</gene>
<comment type="caution">
    <text evidence="1">The sequence shown here is derived from an EMBL/GenBank/DDBJ whole genome shotgun (WGS) entry which is preliminary data.</text>
</comment>
<evidence type="ECO:0000313" key="2">
    <source>
        <dbReference type="Proteomes" id="UP001151760"/>
    </source>
</evidence>
<reference evidence="1" key="2">
    <citation type="submission" date="2022-01" db="EMBL/GenBank/DDBJ databases">
        <authorList>
            <person name="Yamashiro T."/>
            <person name="Shiraishi A."/>
            <person name="Satake H."/>
            <person name="Nakayama K."/>
        </authorList>
    </citation>
    <scope>NUCLEOTIDE SEQUENCE</scope>
</reference>
<organism evidence="1 2">
    <name type="scientific">Tanacetum coccineum</name>
    <dbReference type="NCBI Taxonomy" id="301880"/>
    <lineage>
        <taxon>Eukaryota</taxon>
        <taxon>Viridiplantae</taxon>
        <taxon>Streptophyta</taxon>
        <taxon>Embryophyta</taxon>
        <taxon>Tracheophyta</taxon>
        <taxon>Spermatophyta</taxon>
        <taxon>Magnoliopsida</taxon>
        <taxon>eudicotyledons</taxon>
        <taxon>Gunneridae</taxon>
        <taxon>Pentapetalae</taxon>
        <taxon>asterids</taxon>
        <taxon>campanulids</taxon>
        <taxon>Asterales</taxon>
        <taxon>Asteraceae</taxon>
        <taxon>Asteroideae</taxon>
        <taxon>Anthemideae</taxon>
        <taxon>Anthemidinae</taxon>
        <taxon>Tanacetum</taxon>
    </lineage>
</organism>